<comment type="subcellular location">
    <subcellularLocation>
        <location evidence="10">Cell inner membrane</location>
        <topology evidence="10">Single-pass membrane protein</topology>
    </subcellularLocation>
    <subcellularLocation>
        <location evidence="1">Cell membrane</location>
        <topology evidence="1">Single-pass membrane protein</topology>
    </subcellularLocation>
</comment>
<keyword evidence="8 10" id="KW-0472">Membrane</keyword>
<evidence type="ECO:0000256" key="8">
    <source>
        <dbReference type="ARBA" id="ARBA00023136"/>
    </source>
</evidence>
<dbReference type="OrthoDB" id="9798629at2"/>
<comment type="similarity">
    <text evidence="2 10">Belongs to the ExbD/TolR family.</text>
</comment>
<dbReference type="EMBL" id="LNYS01000006">
    <property type="protein sequence ID" value="KTD51674.1"/>
    <property type="molecule type" value="Genomic_DNA"/>
</dbReference>
<dbReference type="PANTHER" id="PTHR30558">
    <property type="entry name" value="EXBD MEMBRANE COMPONENT OF PMF-DRIVEN MACROMOLECULE IMPORT SYSTEM"/>
    <property type="match status" value="1"/>
</dbReference>
<dbReference type="GO" id="GO:0051301">
    <property type="term" value="P:cell division"/>
    <property type="evidence" value="ECO:0007669"/>
    <property type="project" value="UniProtKB-UniRule"/>
</dbReference>
<accession>A0A0W0Y4G3</accession>
<keyword evidence="3 10" id="KW-1003">Cell membrane</keyword>
<keyword evidence="9 10" id="KW-0131">Cell cycle</keyword>
<evidence type="ECO:0000256" key="9">
    <source>
        <dbReference type="ARBA" id="ARBA00023306"/>
    </source>
</evidence>
<dbReference type="AlphaFoldDB" id="A0A0W0Y4G3"/>
<evidence type="ECO:0000256" key="2">
    <source>
        <dbReference type="ARBA" id="ARBA00005811"/>
    </source>
</evidence>
<dbReference type="InterPro" id="IPR003400">
    <property type="entry name" value="ExbD"/>
</dbReference>
<dbReference type="GO" id="GO:0015031">
    <property type="term" value="P:protein transport"/>
    <property type="evidence" value="ECO:0007669"/>
    <property type="project" value="InterPro"/>
</dbReference>
<evidence type="ECO:0000313" key="11">
    <source>
        <dbReference type="EMBL" id="KTD51674.1"/>
    </source>
</evidence>
<dbReference type="InterPro" id="IPR014168">
    <property type="entry name" value="Tol-Pal_TolR"/>
</dbReference>
<dbReference type="PATRIC" id="fig|45073.5.peg.549"/>
<dbReference type="GO" id="GO:0005886">
    <property type="term" value="C:plasma membrane"/>
    <property type="evidence" value="ECO:0007669"/>
    <property type="project" value="UniProtKB-SubCell"/>
</dbReference>
<evidence type="ECO:0000256" key="5">
    <source>
        <dbReference type="ARBA" id="ARBA00022618"/>
    </source>
</evidence>
<gene>
    <name evidence="10 11" type="primary">tolR</name>
    <name evidence="11" type="ORF">Lqui_0518</name>
</gene>
<dbReference type="Pfam" id="PF02472">
    <property type="entry name" value="ExbD"/>
    <property type="match status" value="1"/>
</dbReference>
<dbReference type="PANTHER" id="PTHR30558:SF7">
    <property type="entry name" value="TOL-PAL SYSTEM PROTEIN TOLR"/>
    <property type="match status" value="1"/>
</dbReference>
<dbReference type="RefSeq" id="WP_058506634.1">
    <property type="nucleotide sequence ID" value="NZ_CAAAIK010000002.1"/>
</dbReference>
<organism evidence="11 12">
    <name type="scientific">Legionella quinlivanii</name>
    <dbReference type="NCBI Taxonomy" id="45073"/>
    <lineage>
        <taxon>Bacteria</taxon>
        <taxon>Pseudomonadati</taxon>
        <taxon>Pseudomonadota</taxon>
        <taxon>Gammaproteobacteria</taxon>
        <taxon>Legionellales</taxon>
        <taxon>Legionellaceae</taxon>
        <taxon>Legionella</taxon>
    </lineage>
</organism>
<evidence type="ECO:0000256" key="4">
    <source>
        <dbReference type="ARBA" id="ARBA00022519"/>
    </source>
</evidence>
<dbReference type="Proteomes" id="UP000054618">
    <property type="component" value="Unassembled WGS sequence"/>
</dbReference>
<keyword evidence="4 10" id="KW-0997">Cell inner membrane</keyword>
<dbReference type="GO" id="GO:0022857">
    <property type="term" value="F:transmembrane transporter activity"/>
    <property type="evidence" value="ECO:0007669"/>
    <property type="project" value="InterPro"/>
</dbReference>
<dbReference type="STRING" id="45073.Lqui_0518"/>
<evidence type="ECO:0000256" key="3">
    <source>
        <dbReference type="ARBA" id="ARBA00022475"/>
    </source>
</evidence>
<evidence type="ECO:0000313" key="12">
    <source>
        <dbReference type="Proteomes" id="UP000054618"/>
    </source>
</evidence>
<evidence type="ECO:0000256" key="7">
    <source>
        <dbReference type="ARBA" id="ARBA00022989"/>
    </source>
</evidence>
<comment type="subunit">
    <text evidence="10">The Tol-Pal system is composed of five core proteins: the inner membrane proteins TolA, TolQ and TolR, the periplasmic protein TolB and the outer membrane protein Pal. They form a network linking the inner and outer membranes and the peptidoglycan layer.</text>
</comment>
<keyword evidence="5 10" id="KW-0132">Cell division</keyword>
<evidence type="ECO:0000256" key="10">
    <source>
        <dbReference type="HAMAP-Rule" id="MF_02203"/>
    </source>
</evidence>
<evidence type="ECO:0000256" key="1">
    <source>
        <dbReference type="ARBA" id="ARBA00004162"/>
    </source>
</evidence>
<comment type="caution">
    <text evidence="11">The sequence shown here is derived from an EMBL/GenBank/DDBJ whole genome shotgun (WGS) entry which is preliminary data.</text>
</comment>
<sequence length="153" mass="16569">MLRKRKKPGAGPIAEINVVPYIDVMLVLLVIFMITAPMLSQGVTVDLPKAASTESLKDSEREPIIVSVNQQGDYFLNINAQPELPIEPHALVVRVAAELELARQNNQSINVLVKGDQGVPYGKVVSAMGFLKQAGAEKVGLMTDSTQETEMQG</sequence>
<keyword evidence="6 10" id="KW-0812">Transmembrane</keyword>
<name>A0A0W0Y4G3_9GAMM</name>
<dbReference type="NCBIfam" id="TIGR02801">
    <property type="entry name" value="tolR"/>
    <property type="match status" value="1"/>
</dbReference>
<dbReference type="Gene3D" id="3.30.420.270">
    <property type="match status" value="1"/>
</dbReference>
<keyword evidence="7 10" id="KW-1133">Transmembrane helix</keyword>
<protein>
    <recommendedName>
        <fullName evidence="10">Tol-Pal system protein TolR</fullName>
    </recommendedName>
</protein>
<keyword evidence="12" id="KW-1185">Reference proteome</keyword>
<proteinExistence type="inferred from homology"/>
<feature type="transmembrane region" description="Helical" evidence="10">
    <location>
        <begin position="21"/>
        <end position="39"/>
    </location>
</feature>
<reference evidence="11 12" key="1">
    <citation type="submission" date="2015-11" db="EMBL/GenBank/DDBJ databases">
        <title>Genomic analysis of 38 Legionella species identifies large and diverse effector repertoires.</title>
        <authorList>
            <person name="Burstein D."/>
            <person name="Amaro F."/>
            <person name="Zusman T."/>
            <person name="Lifshitz Z."/>
            <person name="Cohen O."/>
            <person name="Gilbert J.A."/>
            <person name="Pupko T."/>
            <person name="Shuman H.A."/>
            <person name="Segal G."/>
        </authorList>
    </citation>
    <scope>NUCLEOTIDE SEQUENCE [LARGE SCALE GENOMIC DNA]</scope>
    <source>
        <strain evidence="11 12">CDC#1442-AUS-E</strain>
    </source>
</reference>
<dbReference type="HAMAP" id="MF_02203">
    <property type="entry name" value="TolR"/>
    <property type="match status" value="1"/>
</dbReference>
<evidence type="ECO:0000256" key="6">
    <source>
        <dbReference type="ARBA" id="ARBA00022692"/>
    </source>
</evidence>
<comment type="function">
    <text evidence="10">Part of the Tol-Pal system, which plays a role in outer membrane invagination during cell division and is important for maintaining outer membrane integrity.</text>
</comment>